<feature type="domain" description="PNPLA" evidence="3">
    <location>
        <begin position="35"/>
        <end position="219"/>
    </location>
</feature>
<keyword evidence="2" id="KW-0812">Transmembrane</keyword>
<evidence type="ECO:0000256" key="1">
    <source>
        <dbReference type="ARBA" id="ARBA00023098"/>
    </source>
</evidence>
<proteinExistence type="predicted"/>
<evidence type="ECO:0000259" key="3">
    <source>
        <dbReference type="PROSITE" id="PS51635"/>
    </source>
</evidence>
<dbReference type="InterPro" id="IPR052580">
    <property type="entry name" value="Lipid_Hydrolase"/>
</dbReference>
<protein>
    <recommendedName>
        <fullName evidence="3">PNPLA domain-containing protein</fullName>
    </recommendedName>
</protein>
<dbReference type="Pfam" id="PF01734">
    <property type="entry name" value="Patatin"/>
    <property type="match status" value="1"/>
</dbReference>
<name>A0A6C0KC12_9ZZZZ</name>
<reference evidence="4" key="1">
    <citation type="journal article" date="2020" name="Nature">
        <title>Giant virus diversity and host interactions through global metagenomics.</title>
        <authorList>
            <person name="Schulz F."/>
            <person name="Roux S."/>
            <person name="Paez-Espino D."/>
            <person name="Jungbluth S."/>
            <person name="Walsh D.A."/>
            <person name="Denef V.J."/>
            <person name="McMahon K.D."/>
            <person name="Konstantinidis K.T."/>
            <person name="Eloe-Fadrosh E.A."/>
            <person name="Kyrpides N.C."/>
            <person name="Woyke T."/>
        </authorList>
    </citation>
    <scope>NUCLEOTIDE SEQUENCE</scope>
    <source>
        <strain evidence="4">GVMAG-S-1101178-73</strain>
    </source>
</reference>
<dbReference type="InterPro" id="IPR016035">
    <property type="entry name" value="Acyl_Trfase/lysoPLipase"/>
</dbReference>
<dbReference type="PROSITE" id="PS51635">
    <property type="entry name" value="PNPLA"/>
    <property type="match status" value="1"/>
</dbReference>
<dbReference type="InterPro" id="IPR002641">
    <property type="entry name" value="PNPLA_dom"/>
</dbReference>
<dbReference type="Gene3D" id="3.40.1090.10">
    <property type="entry name" value="Cytosolic phospholipase A2 catalytic domain"/>
    <property type="match status" value="2"/>
</dbReference>
<keyword evidence="2" id="KW-0472">Membrane</keyword>
<feature type="transmembrane region" description="Helical" evidence="2">
    <location>
        <begin position="66"/>
        <end position="85"/>
    </location>
</feature>
<evidence type="ECO:0000256" key="2">
    <source>
        <dbReference type="SAM" id="Phobius"/>
    </source>
</evidence>
<feature type="transmembrane region" description="Helical" evidence="2">
    <location>
        <begin position="32"/>
        <end position="54"/>
    </location>
</feature>
<keyword evidence="1" id="KW-0443">Lipid metabolism</keyword>
<dbReference type="PANTHER" id="PTHR46394">
    <property type="entry name" value="ANNEXIN"/>
    <property type="match status" value="1"/>
</dbReference>
<keyword evidence="2" id="KW-1133">Transmembrane helix</keyword>
<dbReference type="PANTHER" id="PTHR46394:SF1">
    <property type="entry name" value="PNPLA DOMAIN-CONTAINING PROTEIN"/>
    <property type="match status" value="1"/>
</dbReference>
<dbReference type="GO" id="GO:0006629">
    <property type="term" value="P:lipid metabolic process"/>
    <property type="evidence" value="ECO:0007669"/>
    <property type="project" value="UniProtKB-KW"/>
</dbReference>
<dbReference type="AlphaFoldDB" id="A0A6C0KC12"/>
<sequence>MNEMNVYKQNLQSYNYIYTYIYIYLGMDKLNITHLVLSGGGMRGVIFIGALRYLYIEGVLKNITHISANSIGSFVALFITFRLTIEEIEEIIYNSKDDKELCVIPTKNYYRIISKLGLCSIKNFMEHLRRRLRIKYPDIDDLTFKEVSQRFGVNLYFSTTNINRCENRIFSIEDTPDVSVFTACEASMSIPLIFTPILIDGEYYYDGAFSNNFPIKIFSNISKENIIAMILYKERDEYVPTNTKINIFYILRQICKMFEILRVRQVTINELKNDDKDYYFMPRNITMQHSMNIIVNRKGVRLDLSNQQIDEMILYGFSSMAEYIDRRKELLYAKNKERLAGLDET</sequence>
<dbReference type="EMBL" id="MN740824">
    <property type="protein sequence ID" value="QHU13724.1"/>
    <property type="molecule type" value="Genomic_DNA"/>
</dbReference>
<organism evidence="4">
    <name type="scientific">viral metagenome</name>
    <dbReference type="NCBI Taxonomy" id="1070528"/>
    <lineage>
        <taxon>unclassified sequences</taxon>
        <taxon>metagenomes</taxon>
        <taxon>organismal metagenomes</taxon>
    </lineage>
</organism>
<dbReference type="SUPFAM" id="SSF52151">
    <property type="entry name" value="FabD/lysophospholipase-like"/>
    <property type="match status" value="1"/>
</dbReference>
<evidence type="ECO:0000313" key="4">
    <source>
        <dbReference type="EMBL" id="QHU13724.1"/>
    </source>
</evidence>
<accession>A0A6C0KC12</accession>